<comment type="similarity">
    <text evidence="2 6">Belongs to the transposase mutator family.</text>
</comment>
<gene>
    <name evidence="7" type="ORF">COZ07_10255</name>
</gene>
<reference evidence="7 8" key="1">
    <citation type="submission" date="2017-09" db="EMBL/GenBank/DDBJ databases">
        <title>Depth-based differentiation of microbial function through sediment-hosted aquifers and enrichment of novel symbionts in the deep terrestrial subsurface.</title>
        <authorList>
            <person name="Probst A.J."/>
            <person name="Ladd B."/>
            <person name="Jarett J.K."/>
            <person name="Geller-Mcgrath D.E."/>
            <person name="Sieber C.M."/>
            <person name="Emerson J.B."/>
            <person name="Anantharaman K."/>
            <person name="Thomas B.C."/>
            <person name="Malmstrom R."/>
            <person name="Stieglmeier M."/>
            <person name="Klingl A."/>
            <person name="Woyke T."/>
            <person name="Ryan C.M."/>
            <person name="Banfield J.F."/>
        </authorList>
    </citation>
    <scope>NUCLEOTIDE SEQUENCE [LARGE SCALE GENOMIC DNA]</scope>
    <source>
        <strain evidence="7">CG_4_10_14_3_um_filter_34_13</strain>
    </source>
</reference>
<evidence type="ECO:0000256" key="6">
    <source>
        <dbReference type="RuleBase" id="RU365089"/>
    </source>
</evidence>
<keyword evidence="6" id="KW-0814">Transposable element</keyword>
<dbReference type="RefSeq" id="WP_406608518.1">
    <property type="nucleotide sequence ID" value="NZ_PFKO01000374.1"/>
</dbReference>
<keyword evidence="3 6" id="KW-0815">Transposition</keyword>
<evidence type="ECO:0000313" key="8">
    <source>
        <dbReference type="Proteomes" id="UP000230646"/>
    </source>
</evidence>
<dbReference type="NCBIfam" id="NF033543">
    <property type="entry name" value="transpos_IS256"/>
    <property type="match status" value="1"/>
</dbReference>
<protein>
    <recommendedName>
        <fullName evidence="6">Mutator family transposase</fullName>
    </recommendedName>
</protein>
<dbReference type="GO" id="GO:0004803">
    <property type="term" value="F:transposase activity"/>
    <property type="evidence" value="ECO:0007669"/>
    <property type="project" value="UniProtKB-UniRule"/>
</dbReference>
<evidence type="ECO:0000256" key="2">
    <source>
        <dbReference type="ARBA" id="ARBA00010961"/>
    </source>
</evidence>
<keyword evidence="5 6" id="KW-0233">DNA recombination</keyword>
<dbReference type="PANTHER" id="PTHR33217:SF8">
    <property type="entry name" value="MUTATOR FAMILY TRANSPOSASE"/>
    <property type="match status" value="1"/>
</dbReference>
<evidence type="ECO:0000256" key="1">
    <source>
        <dbReference type="ARBA" id="ARBA00002190"/>
    </source>
</evidence>
<sequence>MPKYKKILESSIKNLRSSLTELSLDQFLASTIDSLMEIERGEYLEQAKDKGNGFYGRAFNSLRKNCLQINVPRTRTGEFSPNTLELVKINQEQVNELCLSLYKKGMTSRDISDLIKEMFGEGVSATKITNLAKVFHKFRDAWENSQLDKHYLVSFCDCIFITVRRGDSYSREAIYVSYGVRTDFKREILALSINPTEGASEWGQIFEKLKKRGIEKIDLFVADGLSGLEEEIHRVFSESKFQKCVVHKMRNILNKTRPKDKAAMAEDLKEVFDNFSSDSTTEKALKKADKFCKKWKDKYPNLKRFFQEETIEYYFTYIDFNPKVRRMIYTTNSIENLNRIIRKATKNKLSFESPDNLLDYVFMITKEFEEKNFMKYPVSNFKYFNFNKSQTQLS</sequence>
<dbReference type="Pfam" id="PF00872">
    <property type="entry name" value="Transposase_mut"/>
    <property type="match status" value="1"/>
</dbReference>
<name>A0A2M7PKL3_9BACT</name>
<proteinExistence type="inferred from homology"/>
<evidence type="ECO:0000256" key="4">
    <source>
        <dbReference type="ARBA" id="ARBA00023125"/>
    </source>
</evidence>
<dbReference type="GO" id="GO:0003677">
    <property type="term" value="F:DNA binding"/>
    <property type="evidence" value="ECO:0007669"/>
    <property type="project" value="UniProtKB-UniRule"/>
</dbReference>
<evidence type="ECO:0000313" key="7">
    <source>
        <dbReference type="EMBL" id="PIY31159.1"/>
    </source>
</evidence>
<comment type="caution">
    <text evidence="7">The sequence shown here is derived from an EMBL/GenBank/DDBJ whole genome shotgun (WGS) entry which is preliminary data.</text>
</comment>
<accession>A0A2M7PKL3</accession>
<organism evidence="7 8">
    <name type="scientific">Candidatus Infernicultor aquiphilus</name>
    <dbReference type="NCBI Taxonomy" id="1805029"/>
    <lineage>
        <taxon>Bacteria</taxon>
        <taxon>Pseudomonadati</taxon>
        <taxon>Atribacterota</taxon>
        <taxon>Candidatus Phoenicimicrobiia</taxon>
        <taxon>Candidatus Pheonicimicrobiales</taxon>
        <taxon>Candidatus Phoenicimicrobiaceae</taxon>
        <taxon>Candidatus Infernicultor</taxon>
    </lineage>
</organism>
<evidence type="ECO:0000256" key="3">
    <source>
        <dbReference type="ARBA" id="ARBA00022578"/>
    </source>
</evidence>
<dbReference type="GO" id="GO:0006313">
    <property type="term" value="P:DNA transposition"/>
    <property type="evidence" value="ECO:0007669"/>
    <property type="project" value="UniProtKB-UniRule"/>
</dbReference>
<dbReference type="AlphaFoldDB" id="A0A2M7PKL3"/>
<dbReference type="EMBL" id="PFKO01000374">
    <property type="protein sequence ID" value="PIY31159.1"/>
    <property type="molecule type" value="Genomic_DNA"/>
</dbReference>
<dbReference type="Proteomes" id="UP000230646">
    <property type="component" value="Unassembled WGS sequence"/>
</dbReference>
<keyword evidence="4 6" id="KW-0238">DNA-binding</keyword>
<dbReference type="PANTHER" id="PTHR33217">
    <property type="entry name" value="TRANSPOSASE FOR INSERTION SEQUENCE ELEMENT IS1081"/>
    <property type="match status" value="1"/>
</dbReference>
<evidence type="ECO:0000256" key="5">
    <source>
        <dbReference type="ARBA" id="ARBA00023172"/>
    </source>
</evidence>
<comment type="function">
    <text evidence="1 6">Required for the transposition of the insertion element.</text>
</comment>
<dbReference type="InterPro" id="IPR001207">
    <property type="entry name" value="Transposase_mutator"/>
</dbReference>